<dbReference type="InterPro" id="IPR050553">
    <property type="entry name" value="Thioredoxin_ResA/DsbE_sf"/>
</dbReference>
<dbReference type="Proteomes" id="UP000177515">
    <property type="component" value="Chromosome 1"/>
</dbReference>
<protein>
    <recommendedName>
        <fullName evidence="2">Thioredoxin domain-containing protein</fullName>
    </recommendedName>
</protein>
<reference evidence="3 4" key="1">
    <citation type="submission" date="2016-10" db="EMBL/GenBank/DDBJ databases">
        <title>Complete genome sequences of three Cupriavidus strains isolated from various Malaysian environments.</title>
        <authorList>
            <person name="Abdullah A.A.-A."/>
            <person name="Shafie N.A.H."/>
            <person name="Lau N.S."/>
        </authorList>
    </citation>
    <scope>NUCLEOTIDE SEQUENCE [LARGE SCALE GENOMIC DNA]</scope>
    <source>
        <strain evidence="3 4">USMAA1020</strain>
    </source>
</reference>
<sequence length="176" mass="19428">MTTPASPATRKRWPLIATLFVVALFGWFGYRAITPAATVPAAEFTLLSGQKISTADLKGKVYLVNFWATSCATCVKEMPEMVRTYQQYKDKGLEFVAVAMNYDPPMYVMNYAQTRQLPFKVAMDAGGTAAKAFGDVQLTPTTFVVDKDGRILKRYVGEPEWDALHKLLDGALAKSA</sequence>
<dbReference type="Gene3D" id="3.40.30.10">
    <property type="entry name" value="Glutaredoxin"/>
    <property type="match status" value="1"/>
</dbReference>
<dbReference type="PROSITE" id="PS51352">
    <property type="entry name" value="THIOREDOXIN_2"/>
    <property type="match status" value="1"/>
</dbReference>
<evidence type="ECO:0000313" key="4">
    <source>
        <dbReference type="Proteomes" id="UP000177515"/>
    </source>
</evidence>
<dbReference type="SUPFAM" id="SSF52833">
    <property type="entry name" value="Thioredoxin-like"/>
    <property type="match status" value="1"/>
</dbReference>
<keyword evidence="4" id="KW-1185">Reference proteome</keyword>
<accession>A0ABN4TCP2</accession>
<feature type="transmembrane region" description="Helical" evidence="1">
    <location>
        <begin position="12"/>
        <end position="30"/>
    </location>
</feature>
<evidence type="ECO:0000259" key="2">
    <source>
        <dbReference type="PROSITE" id="PS51352"/>
    </source>
</evidence>
<dbReference type="EMBL" id="CP017754">
    <property type="protein sequence ID" value="AOZ04963.1"/>
    <property type="molecule type" value="Genomic_DNA"/>
</dbReference>
<proteinExistence type="predicted"/>
<dbReference type="PANTHER" id="PTHR42852">
    <property type="entry name" value="THIOL:DISULFIDE INTERCHANGE PROTEIN DSBE"/>
    <property type="match status" value="1"/>
</dbReference>
<feature type="domain" description="Thioredoxin" evidence="2">
    <location>
        <begin position="33"/>
        <end position="173"/>
    </location>
</feature>
<dbReference type="InterPro" id="IPR013740">
    <property type="entry name" value="Redoxin"/>
</dbReference>
<keyword evidence="1" id="KW-0472">Membrane</keyword>
<name>A0ABN4TCP2_9BURK</name>
<dbReference type="CDD" id="cd02966">
    <property type="entry name" value="TlpA_like_family"/>
    <property type="match status" value="1"/>
</dbReference>
<organism evidence="3 4">
    <name type="scientific">Cupriavidus malaysiensis</name>
    <dbReference type="NCBI Taxonomy" id="367825"/>
    <lineage>
        <taxon>Bacteria</taxon>
        <taxon>Pseudomonadati</taxon>
        <taxon>Pseudomonadota</taxon>
        <taxon>Betaproteobacteria</taxon>
        <taxon>Burkholderiales</taxon>
        <taxon>Burkholderiaceae</taxon>
        <taxon>Cupriavidus</taxon>
    </lineage>
</organism>
<dbReference type="PANTHER" id="PTHR42852:SF18">
    <property type="entry name" value="CHROMOSOME UNDETERMINED SCAFFOLD_47, WHOLE GENOME SHOTGUN SEQUENCE"/>
    <property type="match status" value="1"/>
</dbReference>
<dbReference type="RefSeq" id="WP_071010862.1">
    <property type="nucleotide sequence ID" value="NZ_CP017754.1"/>
</dbReference>
<evidence type="ECO:0000256" key="1">
    <source>
        <dbReference type="SAM" id="Phobius"/>
    </source>
</evidence>
<keyword evidence="1" id="KW-1133">Transmembrane helix</keyword>
<dbReference type="Pfam" id="PF08534">
    <property type="entry name" value="Redoxin"/>
    <property type="match status" value="1"/>
</dbReference>
<dbReference type="InterPro" id="IPR013766">
    <property type="entry name" value="Thioredoxin_domain"/>
</dbReference>
<dbReference type="InterPro" id="IPR036249">
    <property type="entry name" value="Thioredoxin-like_sf"/>
</dbReference>
<gene>
    <name evidence="3" type="ORF">BKK80_03310</name>
</gene>
<keyword evidence="1" id="KW-0812">Transmembrane</keyword>
<evidence type="ECO:0000313" key="3">
    <source>
        <dbReference type="EMBL" id="AOZ04963.1"/>
    </source>
</evidence>